<dbReference type="Proteomes" id="UP000324222">
    <property type="component" value="Unassembled WGS sequence"/>
</dbReference>
<comment type="caution">
    <text evidence="1">The sequence shown here is derived from an EMBL/GenBank/DDBJ whole genome shotgun (WGS) entry which is preliminary data.</text>
</comment>
<gene>
    <name evidence="1" type="ORF">E2C01_035628</name>
</gene>
<name>A0A5B7F9P0_PORTR</name>
<organism evidence="1 2">
    <name type="scientific">Portunus trituberculatus</name>
    <name type="common">Swimming crab</name>
    <name type="synonym">Neptunus trituberculatus</name>
    <dbReference type="NCBI Taxonomy" id="210409"/>
    <lineage>
        <taxon>Eukaryota</taxon>
        <taxon>Metazoa</taxon>
        <taxon>Ecdysozoa</taxon>
        <taxon>Arthropoda</taxon>
        <taxon>Crustacea</taxon>
        <taxon>Multicrustacea</taxon>
        <taxon>Malacostraca</taxon>
        <taxon>Eumalacostraca</taxon>
        <taxon>Eucarida</taxon>
        <taxon>Decapoda</taxon>
        <taxon>Pleocyemata</taxon>
        <taxon>Brachyura</taxon>
        <taxon>Eubrachyura</taxon>
        <taxon>Portunoidea</taxon>
        <taxon>Portunidae</taxon>
        <taxon>Portuninae</taxon>
        <taxon>Portunus</taxon>
    </lineage>
</organism>
<keyword evidence="2" id="KW-1185">Reference proteome</keyword>
<dbReference type="EMBL" id="VSRR010005277">
    <property type="protein sequence ID" value="MPC42016.1"/>
    <property type="molecule type" value="Genomic_DNA"/>
</dbReference>
<evidence type="ECO:0000313" key="1">
    <source>
        <dbReference type="EMBL" id="MPC42016.1"/>
    </source>
</evidence>
<reference evidence="1 2" key="1">
    <citation type="submission" date="2019-05" db="EMBL/GenBank/DDBJ databases">
        <title>Another draft genome of Portunus trituberculatus and its Hox gene families provides insights of decapod evolution.</title>
        <authorList>
            <person name="Jeong J.-H."/>
            <person name="Song I."/>
            <person name="Kim S."/>
            <person name="Choi T."/>
            <person name="Kim D."/>
            <person name="Ryu S."/>
            <person name="Kim W."/>
        </authorList>
    </citation>
    <scope>NUCLEOTIDE SEQUENCE [LARGE SCALE GENOMIC DNA]</scope>
    <source>
        <tissue evidence="1">Muscle</tissue>
    </source>
</reference>
<accession>A0A5B7F9P0</accession>
<evidence type="ECO:0000313" key="2">
    <source>
        <dbReference type="Proteomes" id="UP000324222"/>
    </source>
</evidence>
<proteinExistence type="predicted"/>
<dbReference type="AlphaFoldDB" id="A0A5B7F9P0"/>
<sequence>MFYRLSRANSNLFLPALTSHPVLVLLPAVPPSSPPLISPGSSTMPGQAKHILRFKKLTENAFAPCKGSKWAAGYDLCSFFVCGQELSDTERGRVVTIAGQRHSARPGVEGARMKPRQSPALSRHQMAEGRLASTELLHSFVLRCSGQRGLPVVGVKSRSPAINDYPHQTPGYSLKVHYYDKPALTLG</sequence>
<protein>
    <submittedName>
        <fullName evidence="1">Uncharacterized protein</fullName>
    </submittedName>
</protein>